<feature type="repeat" description="TPR" evidence="1">
    <location>
        <begin position="128"/>
        <end position="161"/>
    </location>
</feature>
<dbReference type="PROSITE" id="PS50293">
    <property type="entry name" value="TPR_REGION"/>
    <property type="match status" value="4"/>
</dbReference>
<evidence type="ECO:0000313" key="3">
    <source>
        <dbReference type="EMBL" id="MFC6034507.1"/>
    </source>
</evidence>
<dbReference type="InterPro" id="IPR011990">
    <property type="entry name" value="TPR-like_helical_dom_sf"/>
</dbReference>
<evidence type="ECO:0000313" key="4">
    <source>
        <dbReference type="Proteomes" id="UP001596116"/>
    </source>
</evidence>
<dbReference type="InterPro" id="IPR037919">
    <property type="entry name" value="OGT"/>
</dbReference>
<dbReference type="PROSITE" id="PS50005">
    <property type="entry name" value="TPR"/>
    <property type="match status" value="5"/>
</dbReference>
<dbReference type="PANTHER" id="PTHR44366:SF1">
    <property type="entry name" value="UDP-N-ACETYLGLUCOSAMINE--PEPTIDE N-ACETYLGLUCOSAMINYLTRANSFERASE 110 KDA SUBUNIT"/>
    <property type="match status" value="1"/>
</dbReference>
<feature type="repeat" description="TPR" evidence="1">
    <location>
        <begin position="94"/>
        <end position="127"/>
    </location>
</feature>
<evidence type="ECO:0000256" key="1">
    <source>
        <dbReference type="PROSITE-ProRule" id="PRU00339"/>
    </source>
</evidence>
<dbReference type="SUPFAM" id="SSF48439">
    <property type="entry name" value="Protein prenylyltransferase"/>
    <property type="match status" value="1"/>
</dbReference>
<keyword evidence="1" id="KW-0802">TPR repeat</keyword>
<dbReference type="PANTHER" id="PTHR44366">
    <property type="entry name" value="UDP-N-ACETYLGLUCOSAMINE--PEPTIDE N-ACETYLGLUCOSAMINYLTRANSFERASE 110 KDA SUBUNIT"/>
    <property type="match status" value="1"/>
</dbReference>
<protein>
    <submittedName>
        <fullName evidence="3">Tetratricopeptide repeat-containing sulfotransferase family protein</fullName>
    </submittedName>
</protein>
<name>A0ABW1KWV8_9PROT</name>
<dbReference type="InterPro" id="IPR027417">
    <property type="entry name" value="P-loop_NTPase"/>
</dbReference>
<dbReference type="InterPro" id="IPR019734">
    <property type="entry name" value="TPR_rpt"/>
</dbReference>
<comment type="caution">
    <text evidence="3">The sequence shown here is derived from an EMBL/GenBank/DDBJ whole genome shotgun (WGS) entry which is preliminary data.</text>
</comment>
<dbReference type="SUPFAM" id="SSF52540">
    <property type="entry name" value="P-loop containing nucleoside triphosphate hydrolases"/>
    <property type="match status" value="1"/>
</dbReference>
<reference evidence="3 4" key="1">
    <citation type="submission" date="2024-09" db="EMBL/GenBank/DDBJ databases">
        <authorList>
            <person name="Zhang Z.-H."/>
        </authorList>
    </citation>
    <scope>NUCLEOTIDE SEQUENCE [LARGE SCALE GENOMIC DNA]</scope>
    <source>
        <strain evidence="3 4">HHTR114</strain>
    </source>
</reference>
<feature type="repeat" description="TPR" evidence="1">
    <location>
        <begin position="196"/>
        <end position="229"/>
    </location>
</feature>
<sequence length="602" mass="68988">MHKSYVGRRRKNPARIEMQEGNETPTRDQIESVVSLYNGGELDAAHAATTELIEKFPAASILHNIRGAVNARKGNHEGAAKDFQNAIDTNPAFPDAYNNLGVALKKLGRQQEAIENYRRAVSIKPDYAEAYFNMANALRDLGRQEDAVSNYKQTLRIAPKHNGARNNLGVLLNKLQRYEEAVSQFSAVLLANPNFADAYNNLGLALKNIGREEEALASFAKATEVKPDYAEAHYNKGSYLFDLGRRQEAEASYAEALRLKPDFAEAFRSLGAVKRYEKDDPQIPYIKSLLDRNDISDNDRMHLNYALGKVSEDLGQHREAFTHYQNANFLRKKFLNYTPDLERRLFRMVRESFEDVERIKNIYRAPAEPFRKTPIFVVGMPRSGTSLTEHILASHSQIYGAGELTTFGMAVNSVWSGGEVTAEQLQTIREKYLADMNRRDVAEPFITDKMHLNYRWIGFICMALPGAKIVHIKRRSIASCWSIFKYYFSDFGNGYAYDLDDLGEYYASYMDLMKFWEERFPGAIYNFSYESLTENQEEETRKLLDYLGLDLEQSCIDFHETKRAVATISSMQVRRKLYKGSSEEWRKYENFLKPLIARLGED</sequence>
<keyword evidence="4" id="KW-1185">Reference proteome</keyword>
<dbReference type="Pfam" id="PF13469">
    <property type="entry name" value="Sulfotransfer_3"/>
    <property type="match status" value="1"/>
</dbReference>
<feature type="repeat" description="TPR" evidence="1">
    <location>
        <begin position="230"/>
        <end position="263"/>
    </location>
</feature>
<feature type="region of interest" description="Disordered" evidence="2">
    <location>
        <begin position="1"/>
        <end position="29"/>
    </location>
</feature>
<dbReference type="Pfam" id="PF13414">
    <property type="entry name" value="TPR_11"/>
    <property type="match status" value="1"/>
</dbReference>
<evidence type="ECO:0000256" key="2">
    <source>
        <dbReference type="SAM" id="MobiDB-lite"/>
    </source>
</evidence>
<dbReference type="Gene3D" id="3.40.50.300">
    <property type="entry name" value="P-loop containing nucleotide triphosphate hydrolases"/>
    <property type="match status" value="1"/>
</dbReference>
<feature type="repeat" description="TPR" evidence="1">
    <location>
        <begin position="162"/>
        <end position="195"/>
    </location>
</feature>
<dbReference type="EMBL" id="JBHPON010000001">
    <property type="protein sequence ID" value="MFC6034507.1"/>
    <property type="molecule type" value="Genomic_DNA"/>
</dbReference>
<dbReference type="Pfam" id="PF13181">
    <property type="entry name" value="TPR_8"/>
    <property type="match status" value="1"/>
</dbReference>
<dbReference type="Gene3D" id="1.25.40.10">
    <property type="entry name" value="Tetratricopeptide repeat domain"/>
    <property type="match status" value="4"/>
</dbReference>
<proteinExistence type="predicted"/>
<organism evidence="3 4">
    <name type="scientific">Hyphococcus aureus</name>
    <dbReference type="NCBI Taxonomy" id="2666033"/>
    <lineage>
        <taxon>Bacteria</taxon>
        <taxon>Pseudomonadati</taxon>
        <taxon>Pseudomonadota</taxon>
        <taxon>Alphaproteobacteria</taxon>
        <taxon>Parvularculales</taxon>
        <taxon>Parvularculaceae</taxon>
        <taxon>Hyphococcus</taxon>
    </lineage>
</organism>
<feature type="compositionally biased region" description="Basic residues" evidence="2">
    <location>
        <begin position="1"/>
        <end position="13"/>
    </location>
</feature>
<dbReference type="Proteomes" id="UP001596116">
    <property type="component" value="Unassembled WGS sequence"/>
</dbReference>
<gene>
    <name evidence="3" type="ORF">ACFMB1_03065</name>
</gene>
<dbReference type="RefSeq" id="WP_379923943.1">
    <property type="nucleotide sequence ID" value="NZ_JBHPON010000001.1"/>
</dbReference>
<dbReference type="SMART" id="SM00028">
    <property type="entry name" value="TPR"/>
    <property type="match status" value="7"/>
</dbReference>
<dbReference type="Pfam" id="PF13432">
    <property type="entry name" value="TPR_16"/>
    <property type="match status" value="2"/>
</dbReference>
<accession>A0ABW1KWV8</accession>